<dbReference type="NCBIfam" id="TIGR01575">
    <property type="entry name" value="rimI"/>
    <property type="match status" value="1"/>
</dbReference>
<dbReference type="eggNOG" id="COG0456">
    <property type="taxonomic scope" value="Bacteria"/>
</dbReference>
<dbReference type="AlphaFoldDB" id="A0A1N6HW87"/>
<keyword evidence="2" id="KW-0963">Cytoplasm</keyword>
<evidence type="ECO:0000259" key="5">
    <source>
        <dbReference type="PROSITE" id="PS51186"/>
    </source>
</evidence>
<dbReference type="PANTHER" id="PTHR43420">
    <property type="entry name" value="ACETYLTRANSFERASE"/>
    <property type="match status" value="1"/>
</dbReference>
<dbReference type="InterPro" id="IPR016181">
    <property type="entry name" value="Acyl_CoA_acyltransferase"/>
</dbReference>
<keyword evidence="4" id="KW-0012">Acyltransferase</keyword>
<dbReference type="Proteomes" id="UP000184758">
    <property type="component" value="Unassembled WGS sequence"/>
</dbReference>
<keyword evidence="7" id="KW-1185">Reference proteome</keyword>
<keyword evidence="3 6" id="KW-0808">Transferase</keyword>
<organism evidence="6 7">
    <name type="scientific">Carnobacterium alterfunditum</name>
    <dbReference type="NCBI Taxonomy" id="28230"/>
    <lineage>
        <taxon>Bacteria</taxon>
        <taxon>Bacillati</taxon>
        <taxon>Bacillota</taxon>
        <taxon>Bacilli</taxon>
        <taxon>Lactobacillales</taxon>
        <taxon>Carnobacteriaceae</taxon>
        <taxon>Carnobacterium</taxon>
    </lineage>
</organism>
<dbReference type="PROSITE" id="PS51186">
    <property type="entry name" value="GNAT"/>
    <property type="match status" value="1"/>
</dbReference>
<dbReference type="InterPro" id="IPR006464">
    <property type="entry name" value="AcTrfase_RimI/Ard1"/>
</dbReference>
<dbReference type="InterPro" id="IPR050680">
    <property type="entry name" value="YpeA/RimI_acetyltransf"/>
</dbReference>
<reference evidence="7" key="1">
    <citation type="submission" date="2016-11" db="EMBL/GenBank/DDBJ databases">
        <authorList>
            <person name="Varghese N."/>
            <person name="Submissions S."/>
        </authorList>
    </citation>
    <scope>NUCLEOTIDE SEQUENCE [LARGE SCALE GENOMIC DNA]</scope>
    <source>
        <strain evidence="7">313</strain>
    </source>
</reference>
<dbReference type="Gene3D" id="3.40.630.30">
    <property type="match status" value="1"/>
</dbReference>
<accession>A0A1N6HW87</accession>
<dbReference type="InterPro" id="IPR000182">
    <property type="entry name" value="GNAT_dom"/>
</dbReference>
<dbReference type="STRING" id="28230.SAMN05878443_2122"/>
<evidence type="ECO:0000313" key="7">
    <source>
        <dbReference type="Proteomes" id="UP000184758"/>
    </source>
</evidence>
<gene>
    <name evidence="6" type="ORF">SAMN05878443_2122</name>
</gene>
<evidence type="ECO:0000256" key="3">
    <source>
        <dbReference type="ARBA" id="ARBA00022679"/>
    </source>
</evidence>
<dbReference type="CDD" id="cd04301">
    <property type="entry name" value="NAT_SF"/>
    <property type="match status" value="1"/>
</dbReference>
<dbReference type="RefSeq" id="WP_051905714.1">
    <property type="nucleotide sequence ID" value="NZ_FSRN01000001.1"/>
</dbReference>
<dbReference type="Pfam" id="PF00583">
    <property type="entry name" value="Acetyltransf_1"/>
    <property type="match status" value="1"/>
</dbReference>
<evidence type="ECO:0000256" key="1">
    <source>
        <dbReference type="ARBA" id="ARBA00005395"/>
    </source>
</evidence>
<dbReference type="OrthoDB" id="9794566at2"/>
<feature type="domain" description="N-acetyltransferase" evidence="5">
    <location>
        <begin position="21"/>
        <end position="162"/>
    </location>
</feature>
<evidence type="ECO:0000256" key="4">
    <source>
        <dbReference type="ARBA" id="ARBA00023315"/>
    </source>
</evidence>
<sequence length="162" mass="18831">MTDQLTNEQYKNEKAIFLFNQSTRLTEHELFQLAENSYPKGSPWPVETYKSELTETYSEYGIVLQQGKKVGFIGYTQLFDEVEITTFGILKAFNNQGIGQLFLQSFIAFLKDKEVKMIFLEVREQNKPAITVYEKAGFKTIAVRKNYYHDPIENALIMQLSM</sequence>
<comment type="similarity">
    <text evidence="1">Belongs to the acetyltransferase family. RimI subfamily.</text>
</comment>
<dbReference type="GO" id="GO:0008080">
    <property type="term" value="F:N-acetyltransferase activity"/>
    <property type="evidence" value="ECO:0007669"/>
    <property type="project" value="InterPro"/>
</dbReference>
<evidence type="ECO:0000313" key="6">
    <source>
        <dbReference type="EMBL" id="SIO23980.1"/>
    </source>
</evidence>
<name>A0A1N6HW87_9LACT</name>
<dbReference type="SUPFAM" id="SSF55729">
    <property type="entry name" value="Acyl-CoA N-acyltransferases (Nat)"/>
    <property type="match status" value="1"/>
</dbReference>
<dbReference type="EMBL" id="FSRN01000001">
    <property type="protein sequence ID" value="SIO23980.1"/>
    <property type="molecule type" value="Genomic_DNA"/>
</dbReference>
<evidence type="ECO:0000256" key="2">
    <source>
        <dbReference type="ARBA" id="ARBA00022490"/>
    </source>
</evidence>
<dbReference type="PANTHER" id="PTHR43420:SF44">
    <property type="entry name" value="ACETYLTRANSFERASE YPEA"/>
    <property type="match status" value="1"/>
</dbReference>
<protein>
    <submittedName>
        <fullName evidence="6">Ribosomal-protein-alanine N-acetyltransferase</fullName>
    </submittedName>
</protein>
<proteinExistence type="inferred from homology"/>